<dbReference type="GO" id="GO:0002161">
    <property type="term" value="F:aminoacyl-tRNA deacylase activity"/>
    <property type="evidence" value="ECO:0007669"/>
    <property type="project" value="InterPro"/>
</dbReference>
<dbReference type="CDD" id="cd07962">
    <property type="entry name" value="Anticodon_Ia_Val"/>
    <property type="match status" value="1"/>
</dbReference>
<dbReference type="InterPro" id="IPR002300">
    <property type="entry name" value="aa-tRNA-synth_Ia"/>
</dbReference>
<accession>A0A0F3MEZ3</accession>
<evidence type="ECO:0000313" key="14">
    <source>
        <dbReference type="Proteomes" id="UP000033769"/>
    </source>
</evidence>
<proteinExistence type="inferred from homology"/>
<keyword evidence="5 9" id="KW-0067">ATP-binding</keyword>
<sequence length="854" mass="97979">MAELSANYNYLENEPKWQNDWQKKKIYQWNPAISKKETFIVDPPPPTVSGDLHIGHAMNFIQLDCIVRYQRMIGKNIFFPIGFDDNGLPTERFVEKIKNVRAANIARPDFIKMCQEVVIAKEGEFCKFLNAIGLSVDWSLKYQTISSLSCKISQMSFLDLVNKNQVYRNHQPVLWDCIDQTALSQADVEDKERITSMYYIAFAVINSELKLQIATTRPEMLPACCAIFFNPSDTRYQHLHNQFAITPLFKSVVPILAEETVDINKGSGLVMCCTFGDTKDVAWWRKHNLPTRIIIDYYGKVKPLDFTFTSQNQAKFTEYYNQITGLKIAQARNKVVELLHHNQLIIKHEQISQTVKQAERSGAILEIVMAPQWFIKVVEHKDALLQKSQELEWYPKSMKIKLDNWINSLAWDWCISRQRYFGIPFPVWYSKRAGEEGKIIFADISQLPVDPLYDLPAGYNKDEVIPDSDVMDTWATSSLSPQLSSHGISSNLTIDSTRHNQLFPADLRSQAHEIIRTWTFYTIVKSYLHQNSLPWSKIMISGWCLADDRKKMSKSKGNIILPTELIQRYGADAVRYWALTSQLGHDCIVSEQVISIGKKLVNKLWNAARFILQHITGKLAAEFLISAKHCVEQKVISCTTDLWMLSKLQDTVNNTSNLLNNYEYAAARLHIEEFFLKDFCDNYLELVKSRIYDHSSKYQKSAIYSVFWGLKTILELFAPFMPFITEELYAAIYQSNNLCNGSIHSSNKWPLAQNFYNDELILTTGNLAINILVLVRKSKSARKLSVKAPISLLQVKYDSDSYQQLPSDLVDDLKLVTNSNDFSIVTNFTTIDDLITGDGITVNIVYPGSMKHEC</sequence>
<dbReference type="EC" id="6.1.1.9" evidence="9"/>
<dbReference type="PANTHER" id="PTHR11946:SF93">
    <property type="entry name" value="VALINE--TRNA LIGASE, CHLOROPLASTIC_MITOCHONDRIAL 2"/>
    <property type="match status" value="1"/>
</dbReference>
<reference evidence="15" key="3">
    <citation type="submission" date="2018-03" db="EMBL/GenBank/DDBJ databases">
        <authorList>
            <person name="Batty M. E."/>
            <person name="Batty M E."/>
        </authorList>
    </citation>
    <scope>NUCLEOTIDE SEQUENCE [LARGE SCALE GENOMIC DNA]</scope>
    <source>
        <strain evidence="15">Gilliam</strain>
    </source>
</reference>
<dbReference type="Gene3D" id="3.40.50.620">
    <property type="entry name" value="HUPs"/>
    <property type="match status" value="2"/>
</dbReference>
<dbReference type="InterPro" id="IPR014729">
    <property type="entry name" value="Rossmann-like_a/b/a_fold"/>
</dbReference>
<dbReference type="FunFam" id="3.40.50.620:FF:000192">
    <property type="entry name" value="Valine--tRNA ligase"/>
    <property type="match status" value="1"/>
</dbReference>
<dbReference type="GO" id="GO:0005524">
    <property type="term" value="F:ATP binding"/>
    <property type="evidence" value="ECO:0007669"/>
    <property type="project" value="UniProtKB-UniRule"/>
</dbReference>
<dbReference type="Pfam" id="PF08264">
    <property type="entry name" value="Anticodon_1"/>
    <property type="match status" value="1"/>
</dbReference>
<dbReference type="Proteomes" id="UP000033769">
    <property type="component" value="Unassembled WGS sequence"/>
</dbReference>
<dbReference type="EMBL" id="LS398551">
    <property type="protein sequence ID" value="SPR04105.1"/>
    <property type="molecule type" value="Genomic_DNA"/>
</dbReference>
<feature type="domain" description="Methionyl/Valyl/Leucyl/Isoleucyl-tRNA synthetase anticodon-binding" evidence="11">
    <location>
        <begin position="641"/>
        <end position="791"/>
    </location>
</feature>
<dbReference type="HAMAP" id="MF_02005">
    <property type="entry name" value="Val_tRNA_synth_type2"/>
    <property type="match status" value="1"/>
</dbReference>
<dbReference type="SUPFAM" id="SSF52374">
    <property type="entry name" value="Nucleotidylyl transferase"/>
    <property type="match status" value="1"/>
</dbReference>
<keyword evidence="15" id="KW-1185">Reference proteome</keyword>
<comment type="catalytic activity">
    <reaction evidence="8 9">
        <text>tRNA(Val) + L-valine + ATP = L-valyl-tRNA(Val) + AMP + diphosphate</text>
        <dbReference type="Rhea" id="RHEA:10704"/>
        <dbReference type="Rhea" id="RHEA-COMP:9672"/>
        <dbReference type="Rhea" id="RHEA-COMP:9708"/>
        <dbReference type="ChEBI" id="CHEBI:30616"/>
        <dbReference type="ChEBI" id="CHEBI:33019"/>
        <dbReference type="ChEBI" id="CHEBI:57762"/>
        <dbReference type="ChEBI" id="CHEBI:78442"/>
        <dbReference type="ChEBI" id="CHEBI:78537"/>
        <dbReference type="ChEBI" id="CHEBI:456215"/>
        <dbReference type="EC" id="6.1.1.9"/>
    </reaction>
</comment>
<feature type="domain" description="Aminoacyl-tRNA synthetase class Ia" evidence="10">
    <location>
        <begin position="17"/>
        <end position="587"/>
    </location>
</feature>
<dbReference type="SUPFAM" id="SSF47323">
    <property type="entry name" value="Anticodon-binding domain of a subclass of class I aminoacyl-tRNA synthetases"/>
    <property type="match status" value="1"/>
</dbReference>
<dbReference type="NCBIfam" id="NF009687">
    <property type="entry name" value="PRK13208.1"/>
    <property type="match status" value="1"/>
</dbReference>
<dbReference type="GO" id="GO:0005829">
    <property type="term" value="C:cytosol"/>
    <property type="evidence" value="ECO:0007669"/>
    <property type="project" value="TreeGrafter"/>
</dbReference>
<evidence type="ECO:0000256" key="7">
    <source>
        <dbReference type="ARBA" id="ARBA00023146"/>
    </source>
</evidence>
<dbReference type="EMBL" id="LANO01000012">
    <property type="protein sequence ID" value="KJV53114.1"/>
    <property type="molecule type" value="Genomic_DNA"/>
</dbReference>
<dbReference type="InterPro" id="IPR033705">
    <property type="entry name" value="Anticodon_Ia_Val"/>
</dbReference>
<comment type="function">
    <text evidence="9">Catalyzes the attachment of valine to tRNA(Val). As ValRS can inadvertently accommodate and process structurally similar amino acids such as threonine, to avoid such errors, it has a 'posttransfer' editing activity that hydrolyzes mischarged Thr-tRNA(Val) in a tRNA-dependent manner.</text>
</comment>
<reference evidence="12 14" key="1">
    <citation type="submission" date="2015-02" db="EMBL/GenBank/DDBJ databases">
        <title>Genome Sequencing of Rickettsiales.</title>
        <authorList>
            <person name="Daugherty S.C."/>
            <person name="Su Q."/>
            <person name="Abolude K."/>
            <person name="Beier-Sexton M."/>
            <person name="Carlyon J.A."/>
            <person name="Carter R."/>
            <person name="Day N.P."/>
            <person name="Dumler S.J."/>
            <person name="Dyachenko V."/>
            <person name="Godinez A."/>
            <person name="Kurtti T.J."/>
            <person name="Lichay M."/>
            <person name="Mullins K.E."/>
            <person name="Ott S."/>
            <person name="Pappas-Brown V."/>
            <person name="Paris D.H."/>
            <person name="Patel P."/>
            <person name="Richards A.L."/>
            <person name="Sadzewicz L."/>
            <person name="Sears K."/>
            <person name="Seidman D."/>
            <person name="Sengamalay N."/>
            <person name="Stenos J."/>
            <person name="Tallon L.J."/>
            <person name="Vincent G."/>
            <person name="Fraser C.M."/>
            <person name="Munderloh U."/>
            <person name="Dunning-Hotopp J.C."/>
        </authorList>
    </citation>
    <scope>NUCLEOTIDE SEQUENCE [LARGE SCALE GENOMIC DNA]</scope>
    <source>
        <strain evidence="12 14">Gilliam</strain>
    </source>
</reference>
<dbReference type="SUPFAM" id="SSF50677">
    <property type="entry name" value="ValRS/IleRS/LeuRS editing domain"/>
    <property type="match status" value="1"/>
</dbReference>
<dbReference type="GO" id="GO:0004832">
    <property type="term" value="F:valine-tRNA ligase activity"/>
    <property type="evidence" value="ECO:0007669"/>
    <property type="project" value="UniProtKB-UniRule"/>
</dbReference>
<reference evidence="13" key="2">
    <citation type="submission" date="2018-03" db="EMBL/GenBank/DDBJ databases">
        <authorList>
            <person name="Keele B.F."/>
        </authorList>
    </citation>
    <scope>NUCLEOTIDE SEQUENCE [LARGE SCALE GENOMIC DNA]</scope>
    <source>
        <strain evidence="13">Gilliam</strain>
    </source>
</reference>
<feature type="short sequence motif" description="'KMSKS' region" evidence="9">
    <location>
        <begin position="551"/>
        <end position="555"/>
    </location>
</feature>
<evidence type="ECO:0000259" key="10">
    <source>
        <dbReference type="Pfam" id="PF00133"/>
    </source>
</evidence>
<gene>
    <name evidence="9 12" type="primary">valS</name>
    <name evidence="13" type="ORF">GILLIAM_00577</name>
    <name evidence="12" type="ORF">OTSGILL_1008</name>
</gene>
<evidence type="ECO:0000313" key="15">
    <source>
        <dbReference type="Proteomes" id="UP000244959"/>
    </source>
</evidence>
<evidence type="ECO:0000256" key="6">
    <source>
        <dbReference type="ARBA" id="ARBA00022917"/>
    </source>
</evidence>
<organism evidence="12 14">
    <name type="scientific">Orientia tsutsugamushi str. Gilliam</name>
    <dbReference type="NCBI Taxonomy" id="1359184"/>
    <lineage>
        <taxon>Bacteria</taxon>
        <taxon>Pseudomonadati</taxon>
        <taxon>Pseudomonadota</taxon>
        <taxon>Alphaproteobacteria</taxon>
        <taxon>Rickettsiales</taxon>
        <taxon>Rickettsiaceae</taxon>
        <taxon>Rickettsieae</taxon>
        <taxon>Orientia</taxon>
    </lineage>
</organism>
<comment type="similarity">
    <text evidence="9">Belongs to the class-I aminoacyl-tRNA synthetase family. ValS type 2 subfamily.</text>
</comment>
<dbReference type="PANTHER" id="PTHR11946">
    <property type="entry name" value="VALYL-TRNA SYNTHETASES"/>
    <property type="match status" value="1"/>
</dbReference>
<evidence type="ECO:0000256" key="2">
    <source>
        <dbReference type="ARBA" id="ARBA00022490"/>
    </source>
</evidence>
<keyword evidence="4 9" id="KW-0547">Nucleotide-binding</keyword>
<keyword evidence="3 9" id="KW-0436">Ligase</keyword>
<evidence type="ECO:0000313" key="13">
    <source>
        <dbReference type="EMBL" id="SPR04105.1"/>
    </source>
</evidence>
<name>A0A0F3MEZ3_ORITS</name>
<dbReference type="PRINTS" id="PR00986">
    <property type="entry name" value="TRNASYNTHVAL"/>
</dbReference>
<dbReference type="InterPro" id="IPR013155">
    <property type="entry name" value="M/V/L/I-tRNA-synth_anticd-bd"/>
</dbReference>
<evidence type="ECO:0000256" key="3">
    <source>
        <dbReference type="ARBA" id="ARBA00022598"/>
    </source>
</evidence>
<dbReference type="AlphaFoldDB" id="A0A0F3MEZ3"/>
<evidence type="ECO:0000256" key="1">
    <source>
        <dbReference type="ARBA" id="ARBA00004496"/>
    </source>
</evidence>
<dbReference type="InterPro" id="IPR022874">
    <property type="entry name" value="Valine-tRNA_ligase_type_2"/>
</dbReference>
<comment type="domain">
    <text evidence="9">ValRS has two distinct active sites: one for aminoacylation and one for editing. The misactivated threonine is translocated from the active site to the editing site.</text>
</comment>
<keyword evidence="2 9" id="KW-0963">Cytoplasm</keyword>
<evidence type="ECO:0000256" key="9">
    <source>
        <dbReference type="HAMAP-Rule" id="MF_02005"/>
    </source>
</evidence>
<feature type="binding site" evidence="9">
    <location>
        <position position="554"/>
    </location>
    <ligand>
        <name>ATP</name>
        <dbReference type="ChEBI" id="CHEBI:30616"/>
    </ligand>
</feature>
<dbReference type="InterPro" id="IPR009008">
    <property type="entry name" value="Val/Leu/Ile-tRNA-synth_edit"/>
</dbReference>
<evidence type="ECO:0000259" key="11">
    <source>
        <dbReference type="Pfam" id="PF08264"/>
    </source>
</evidence>
<evidence type="ECO:0000256" key="8">
    <source>
        <dbReference type="ARBA" id="ARBA00047552"/>
    </source>
</evidence>
<protein>
    <recommendedName>
        <fullName evidence="9">Valine--tRNA ligase</fullName>
        <ecNumber evidence="9">6.1.1.9</ecNumber>
    </recommendedName>
    <alternativeName>
        <fullName evidence="9">Valyl-tRNA synthetase</fullName>
        <shortName evidence="9">ValRS</shortName>
    </alternativeName>
</protein>
<comment type="subunit">
    <text evidence="9">Monomer.</text>
</comment>
<dbReference type="InterPro" id="IPR002303">
    <property type="entry name" value="Valyl-tRNA_ligase"/>
</dbReference>
<dbReference type="PROSITE" id="PS00178">
    <property type="entry name" value="AA_TRNA_LIGASE_I"/>
    <property type="match status" value="1"/>
</dbReference>
<dbReference type="Pfam" id="PF00133">
    <property type="entry name" value="tRNA-synt_1"/>
    <property type="match status" value="1"/>
</dbReference>
<dbReference type="GO" id="GO:0006438">
    <property type="term" value="P:valyl-tRNA aminoacylation"/>
    <property type="evidence" value="ECO:0007669"/>
    <property type="project" value="UniProtKB-UniRule"/>
</dbReference>
<dbReference type="InterPro" id="IPR001412">
    <property type="entry name" value="aa-tRNA-synth_I_CS"/>
</dbReference>
<evidence type="ECO:0000256" key="5">
    <source>
        <dbReference type="ARBA" id="ARBA00022840"/>
    </source>
</evidence>
<dbReference type="InterPro" id="IPR009080">
    <property type="entry name" value="tRNAsynth_Ia_anticodon-bd"/>
</dbReference>
<keyword evidence="6 9" id="KW-0648">Protein biosynthesis</keyword>
<comment type="subcellular location">
    <subcellularLocation>
        <location evidence="1 9">Cytoplasm</location>
    </subcellularLocation>
</comment>
<keyword evidence="7 9" id="KW-0030">Aminoacyl-tRNA synthetase</keyword>
<evidence type="ECO:0000313" key="12">
    <source>
        <dbReference type="EMBL" id="KJV53114.1"/>
    </source>
</evidence>
<dbReference type="Gene3D" id="1.10.730.10">
    <property type="entry name" value="Isoleucyl-tRNA Synthetase, Domain 1"/>
    <property type="match status" value="1"/>
</dbReference>
<evidence type="ECO:0000256" key="4">
    <source>
        <dbReference type="ARBA" id="ARBA00022741"/>
    </source>
</evidence>
<dbReference type="RefSeq" id="WP_047220506.1">
    <property type="nucleotide sequence ID" value="NZ_LS398551.1"/>
</dbReference>
<feature type="short sequence motif" description="'HIGH' region" evidence="9">
    <location>
        <begin position="46"/>
        <end position="56"/>
    </location>
</feature>
<dbReference type="Proteomes" id="UP000244959">
    <property type="component" value="Chromosome I"/>
</dbReference>
<dbReference type="PATRIC" id="fig|1359184.3.peg.258"/>
<dbReference type="NCBIfam" id="TIGR00422">
    <property type="entry name" value="valS"/>
    <property type="match status" value="1"/>
</dbReference>